<gene>
    <name evidence="1" type="ORF">FHR82_007085</name>
</gene>
<protein>
    <submittedName>
        <fullName evidence="1">Uncharacterized protein</fullName>
    </submittedName>
</protein>
<name>A0A7W7QCY9_9PSEU</name>
<dbReference type="Proteomes" id="UP000520767">
    <property type="component" value="Unassembled WGS sequence"/>
</dbReference>
<organism evidence="1 2">
    <name type="scientific">Actinophytocola algeriensis</name>
    <dbReference type="NCBI Taxonomy" id="1768010"/>
    <lineage>
        <taxon>Bacteria</taxon>
        <taxon>Bacillati</taxon>
        <taxon>Actinomycetota</taxon>
        <taxon>Actinomycetes</taxon>
        <taxon>Pseudonocardiales</taxon>
        <taxon>Pseudonocardiaceae</taxon>
    </lineage>
</organism>
<evidence type="ECO:0000313" key="1">
    <source>
        <dbReference type="EMBL" id="MBB4910826.1"/>
    </source>
</evidence>
<accession>A0A7W7QCY9</accession>
<reference evidence="1 2" key="1">
    <citation type="submission" date="2020-08" db="EMBL/GenBank/DDBJ databases">
        <title>Genomic Encyclopedia of Type Strains, Phase III (KMG-III): the genomes of soil and plant-associated and newly described type strains.</title>
        <authorList>
            <person name="Whitman W."/>
        </authorList>
    </citation>
    <scope>NUCLEOTIDE SEQUENCE [LARGE SCALE GENOMIC DNA]</scope>
    <source>
        <strain evidence="1 2">CECT 8960</strain>
    </source>
</reference>
<comment type="caution">
    <text evidence="1">The sequence shown here is derived from an EMBL/GenBank/DDBJ whole genome shotgun (WGS) entry which is preliminary data.</text>
</comment>
<dbReference type="AlphaFoldDB" id="A0A7W7QCY9"/>
<keyword evidence="2" id="KW-1185">Reference proteome</keyword>
<proteinExistence type="predicted"/>
<dbReference type="EMBL" id="JACHJQ010000008">
    <property type="protein sequence ID" value="MBB4910826.1"/>
    <property type="molecule type" value="Genomic_DNA"/>
</dbReference>
<evidence type="ECO:0000313" key="2">
    <source>
        <dbReference type="Proteomes" id="UP000520767"/>
    </source>
</evidence>
<sequence length="30" mass="3435">MHTTIWKEVDAPLLAKVRRSLTAGRTGNRR</sequence>